<sequence>MAADPARAIFMAALPSGMAAARDDLPPRDETVWRRVAARPDRGKAASLALPCQGVAQAGRAALRQAPEPQP</sequence>
<reference evidence="1 2" key="1">
    <citation type="submission" date="2009-01" db="EMBL/GenBank/DDBJ databases">
        <title>Complete sequence of chromosome of Methylobacterium nodulans ORS 2060.</title>
        <authorList>
            <consortium name="US DOE Joint Genome Institute"/>
            <person name="Lucas S."/>
            <person name="Copeland A."/>
            <person name="Lapidus A."/>
            <person name="Glavina del Rio T."/>
            <person name="Dalin E."/>
            <person name="Tice H."/>
            <person name="Bruce D."/>
            <person name="Goodwin L."/>
            <person name="Pitluck S."/>
            <person name="Sims D."/>
            <person name="Brettin T."/>
            <person name="Detter J.C."/>
            <person name="Han C."/>
            <person name="Larimer F."/>
            <person name="Land M."/>
            <person name="Hauser L."/>
            <person name="Kyrpides N."/>
            <person name="Ivanova N."/>
            <person name="Marx C.J."/>
            <person name="Richardson P."/>
        </authorList>
    </citation>
    <scope>NUCLEOTIDE SEQUENCE [LARGE SCALE GENOMIC DNA]</scope>
    <source>
        <strain evidence="2">LMG 21967 / CNCM I-2342 / ORS 2060</strain>
    </source>
</reference>
<dbReference type="Proteomes" id="UP000008207">
    <property type="component" value="Chromosome"/>
</dbReference>
<dbReference type="EMBL" id="CP001349">
    <property type="protein sequence ID" value="ACL57353.1"/>
    <property type="molecule type" value="Genomic_DNA"/>
</dbReference>
<name>B8IBD8_METNO</name>
<dbReference type="AlphaFoldDB" id="B8IBD8"/>
<organism evidence="1 2">
    <name type="scientific">Methylobacterium nodulans (strain LMG 21967 / CNCM I-2342 / ORS 2060)</name>
    <dbReference type="NCBI Taxonomy" id="460265"/>
    <lineage>
        <taxon>Bacteria</taxon>
        <taxon>Pseudomonadati</taxon>
        <taxon>Pseudomonadota</taxon>
        <taxon>Alphaproteobacteria</taxon>
        <taxon>Hyphomicrobiales</taxon>
        <taxon>Methylobacteriaceae</taxon>
        <taxon>Methylobacterium</taxon>
    </lineage>
</organism>
<dbReference type="HOGENOM" id="CLU_2735412_0_0_5"/>
<evidence type="ECO:0000313" key="1">
    <source>
        <dbReference type="EMBL" id="ACL57353.1"/>
    </source>
</evidence>
<dbReference type="STRING" id="460265.Mnod_2378"/>
<protein>
    <submittedName>
        <fullName evidence="1">Uncharacterized protein</fullName>
    </submittedName>
</protein>
<gene>
    <name evidence="1" type="ordered locus">Mnod_2378</name>
</gene>
<keyword evidence="2" id="KW-1185">Reference proteome</keyword>
<proteinExistence type="predicted"/>
<evidence type="ECO:0000313" key="2">
    <source>
        <dbReference type="Proteomes" id="UP000008207"/>
    </source>
</evidence>
<accession>B8IBD8</accession>
<dbReference type="KEGG" id="mno:Mnod_2378"/>